<dbReference type="PATRIC" id="fig|1423742.4.peg.110"/>
<dbReference type="Gene3D" id="3.30.1180.10">
    <property type="match status" value="1"/>
</dbReference>
<reference evidence="2 3" key="1">
    <citation type="journal article" date="2015" name="Genome Announc.">
        <title>Expanding the biotechnology potential of lactobacilli through comparative genomics of 213 strains and associated genera.</title>
        <authorList>
            <person name="Sun Z."/>
            <person name="Harris H.M."/>
            <person name="McCann A."/>
            <person name="Guo C."/>
            <person name="Argimon S."/>
            <person name="Zhang W."/>
            <person name="Yang X."/>
            <person name="Jeffery I.B."/>
            <person name="Cooney J.C."/>
            <person name="Kagawa T.F."/>
            <person name="Liu W."/>
            <person name="Song Y."/>
            <person name="Salvetti E."/>
            <person name="Wrobel A."/>
            <person name="Rasinkangas P."/>
            <person name="Parkhill J."/>
            <person name="Rea M.C."/>
            <person name="O'Sullivan O."/>
            <person name="Ritari J."/>
            <person name="Douillard F.P."/>
            <person name="Paul Ross R."/>
            <person name="Yang R."/>
            <person name="Briner A.E."/>
            <person name="Felis G.E."/>
            <person name="de Vos W.M."/>
            <person name="Barrangou R."/>
            <person name="Klaenhammer T.R."/>
            <person name="Caufield P.W."/>
            <person name="Cui Y."/>
            <person name="Zhang H."/>
            <person name="O'Toole P.W."/>
        </authorList>
    </citation>
    <scope>NUCLEOTIDE SEQUENCE [LARGE SCALE GENOMIC DNA]</scope>
    <source>
        <strain evidence="2 3">DSM 18793</strain>
    </source>
</reference>
<name>A0A0R1UNM2_9LACO</name>
<dbReference type="Proteomes" id="UP000051084">
    <property type="component" value="Unassembled WGS sequence"/>
</dbReference>
<evidence type="ECO:0000313" key="2">
    <source>
        <dbReference type="EMBL" id="KRL93000.1"/>
    </source>
</evidence>
<dbReference type="PROSITE" id="PS51482">
    <property type="entry name" value="DEGV"/>
    <property type="match status" value="1"/>
</dbReference>
<dbReference type="Pfam" id="PF02645">
    <property type="entry name" value="DegV"/>
    <property type="match status" value="1"/>
</dbReference>
<dbReference type="InterPro" id="IPR043168">
    <property type="entry name" value="DegV_C"/>
</dbReference>
<sequence>MSKIKLVTDSSVGLTQAEIEKYDITIVPLNVMIDGQTYVEREEITNDEFVAKMEASDELPKTSQPPIGKFVDAFDRLGADGSEVFCINMMESLSGTVHAAEQAATMTETKVTVLDSDTTDRCLGYQVLEAAKAIENGATVEELITLCKDVQKRSKIYLGIDNVKNLVSGGRVSRFAGMLSGVLNIKPMLYVHDGVIDIPAKVRGTKGMHKLWKDIIAEMQAGPKVKMIGISHVDAGSEMEWLKAQLHQAFPEIEILVRTTVPVIATHTGEGANCLLYYTE</sequence>
<dbReference type="GO" id="GO:0008289">
    <property type="term" value="F:lipid binding"/>
    <property type="evidence" value="ECO:0007669"/>
    <property type="project" value="UniProtKB-KW"/>
</dbReference>
<dbReference type="OrthoDB" id="5429275at2"/>
<dbReference type="AlphaFoldDB" id="A0A0R1UNM2"/>
<comment type="caution">
    <text evidence="2">The sequence shown here is derived from an EMBL/GenBank/DDBJ whole genome shotgun (WGS) entry which is preliminary data.</text>
</comment>
<dbReference type="Gene3D" id="3.40.50.10170">
    <property type="match status" value="1"/>
</dbReference>
<dbReference type="SUPFAM" id="SSF82549">
    <property type="entry name" value="DAK1/DegV-like"/>
    <property type="match status" value="1"/>
</dbReference>
<protein>
    <submittedName>
        <fullName evidence="2">DegV family protein</fullName>
    </submittedName>
</protein>
<dbReference type="NCBIfam" id="TIGR00762">
    <property type="entry name" value="DegV"/>
    <property type="match status" value="1"/>
</dbReference>
<dbReference type="RefSeq" id="WP_056995745.1">
    <property type="nucleotide sequence ID" value="NZ_AZGC01000049.1"/>
</dbReference>
<organism evidence="2 3">
    <name type="scientific">Limosilactobacillus equigenerosi DSM 18793 = JCM 14505</name>
    <dbReference type="NCBI Taxonomy" id="1423742"/>
    <lineage>
        <taxon>Bacteria</taxon>
        <taxon>Bacillati</taxon>
        <taxon>Bacillota</taxon>
        <taxon>Bacilli</taxon>
        <taxon>Lactobacillales</taxon>
        <taxon>Lactobacillaceae</taxon>
        <taxon>Limosilactobacillus</taxon>
    </lineage>
</organism>
<accession>A0A0R1UNM2</accession>
<dbReference type="PANTHER" id="PTHR33434:SF8">
    <property type="entry name" value="DEGV DOMAIN-CONTAINING PROTEIN SPR1019"/>
    <property type="match status" value="1"/>
</dbReference>
<dbReference type="STRING" id="417373.GCA_001570685_00740"/>
<proteinExistence type="predicted"/>
<keyword evidence="3" id="KW-1185">Reference proteome</keyword>
<dbReference type="InterPro" id="IPR050270">
    <property type="entry name" value="DegV_domain_contain"/>
</dbReference>
<dbReference type="InterPro" id="IPR003797">
    <property type="entry name" value="DegV"/>
</dbReference>
<gene>
    <name evidence="2" type="ORF">FC21_GL000101</name>
</gene>
<dbReference type="PANTHER" id="PTHR33434">
    <property type="entry name" value="DEGV DOMAIN-CONTAINING PROTEIN DR_1986-RELATED"/>
    <property type="match status" value="1"/>
</dbReference>
<evidence type="ECO:0000256" key="1">
    <source>
        <dbReference type="ARBA" id="ARBA00023121"/>
    </source>
</evidence>
<keyword evidence="1" id="KW-0446">Lipid-binding</keyword>
<dbReference type="EMBL" id="AZGC01000049">
    <property type="protein sequence ID" value="KRL93000.1"/>
    <property type="molecule type" value="Genomic_DNA"/>
</dbReference>
<evidence type="ECO:0000313" key="3">
    <source>
        <dbReference type="Proteomes" id="UP000051084"/>
    </source>
</evidence>